<dbReference type="InterPro" id="IPR010131">
    <property type="entry name" value="MdtP/NodT-like"/>
</dbReference>
<proteinExistence type="predicted"/>
<sequence length="422" mass="46311">MLPTPCRAAAALLLGMPALVAQAAPLSLDDALRLAEARSYQLPAQEAAAAAARQRAVAAGQRPDPVLKIGLNNLPIDGQDRFSLTRDFMTMRSVGVMQEWTRPATLAARAARFEHEAEVAEAGRQAALADLQRETAIAWLDRHFQQRLRGLLQRQRGEALLQVDATEAAHRGGRGAQADVLAARAAVLQIDDRLAAADRDSAAAGTALSRWVGQTVDDGLAAPPDMLATQLREDTLERQMEAHPQLRLMRGQEATAAAEAEAVRAARRPDPSVELMFSQRGPAYSNMVSVNVSIPWPWDPKNRQDRNLAASLAVVEQMRALREEETRARTAQARGALQQWQANRARLQRYERDLLPLATDRTQAALAAYRGGSAPLTAVLDCRRAELDIRMDQLRLDMETARLWAELRYLMPADTAPATPTR</sequence>
<name>A0ABU9B653_9BURK</name>
<dbReference type="PANTHER" id="PTHR30203:SF24">
    <property type="entry name" value="BLR4935 PROTEIN"/>
    <property type="match status" value="1"/>
</dbReference>
<dbReference type="SUPFAM" id="SSF56954">
    <property type="entry name" value="Outer membrane efflux proteins (OEP)"/>
    <property type="match status" value="1"/>
</dbReference>
<dbReference type="RefSeq" id="WP_341372350.1">
    <property type="nucleotide sequence ID" value="NZ_JBBUTF010000002.1"/>
</dbReference>
<keyword evidence="3" id="KW-1185">Reference proteome</keyword>
<dbReference type="PANTHER" id="PTHR30203">
    <property type="entry name" value="OUTER MEMBRANE CATION EFFLUX PROTEIN"/>
    <property type="match status" value="1"/>
</dbReference>
<feature type="chain" id="PRO_5046355969" evidence="1">
    <location>
        <begin position="24"/>
        <end position="422"/>
    </location>
</feature>
<dbReference type="Gene3D" id="1.20.1600.10">
    <property type="entry name" value="Outer membrane efflux proteins (OEP)"/>
    <property type="match status" value="1"/>
</dbReference>
<dbReference type="EMBL" id="JBBUTF010000002">
    <property type="protein sequence ID" value="MEK8024570.1"/>
    <property type="molecule type" value="Genomic_DNA"/>
</dbReference>
<reference evidence="2 3" key="1">
    <citation type="submission" date="2024-04" db="EMBL/GenBank/DDBJ databases">
        <title>Novel species of the genus Ideonella isolated from streams.</title>
        <authorList>
            <person name="Lu H."/>
        </authorList>
    </citation>
    <scope>NUCLEOTIDE SEQUENCE [LARGE SCALE GENOMIC DNA]</scope>
    <source>
        <strain evidence="2 3">BYS139W</strain>
    </source>
</reference>
<evidence type="ECO:0000313" key="3">
    <source>
        <dbReference type="Proteomes" id="UP001368500"/>
    </source>
</evidence>
<comment type="caution">
    <text evidence="2">The sequence shown here is derived from an EMBL/GenBank/DDBJ whole genome shotgun (WGS) entry which is preliminary data.</text>
</comment>
<accession>A0ABU9B653</accession>
<gene>
    <name evidence="2" type="ORF">AACH11_01135</name>
</gene>
<feature type="signal peptide" evidence="1">
    <location>
        <begin position="1"/>
        <end position="23"/>
    </location>
</feature>
<protein>
    <submittedName>
        <fullName evidence="2">TolC family protein</fullName>
    </submittedName>
</protein>
<evidence type="ECO:0000256" key="1">
    <source>
        <dbReference type="SAM" id="SignalP"/>
    </source>
</evidence>
<organism evidence="2 3">
    <name type="scientific">Pseudaquabacterium rugosum</name>
    <dbReference type="NCBI Taxonomy" id="2984194"/>
    <lineage>
        <taxon>Bacteria</taxon>
        <taxon>Pseudomonadati</taxon>
        <taxon>Pseudomonadota</taxon>
        <taxon>Betaproteobacteria</taxon>
        <taxon>Burkholderiales</taxon>
        <taxon>Sphaerotilaceae</taxon>
        <taxon>Pseudaquabacterium</taxon>
    </lineage>
</organism>
<evidence type="ECO:0000313" key="2">
    <source>
        <dbReference type="EMBL" id="MEK8024570.1"/>
    </source>
</evidence>
<dbReference type="Proteomes" id="UP001368500">
    <property type="component" value="Unassembled WGS sequence"/>
</dbReference>
<keyword evidence="1" id="KW-0732">Signal</keyword>